<sequence length="243" mass="26974">MGGSSGSFSLHPDIDRQSLRRDFAEQGCVQIAPFISDDAAEELRDHVIARDDWRVRVLAGSSKPIEFALPAWTAMSDTQRQAIRQAAGPIDRDPFRYIFQQIVVIADDLRNLEPSTVLGRFAAFMSSDPVVELMRFLTGAPDIDAADASATRYGAGDFLTLHNDHLDEHGRRAAYVFGLTKEWRTEWGGLLQFHSKSGDILHGKVPRMNALTLFAVPQDHSVSQVSSFAPNSRYSVTGWLRAT</sequence>
<evidence type="ECO:0000256" key="3">
    <source>
        <dbReference type="ARBA" id="ARBA00023002"/>
    </source>
</evidence>
<dbReference type="GO" id="GO:0031418">
    <property type="term" value="F:L-ascorbic acid binding"/>
    <property type="evidence" value="ECO:0007669"/>
    <property type="project" value="InterPro"/>
</dbReference>
<feature type="domain" description="Prolyl 4-hydroxylase alpha subunit" evidence="4">
    <location>
        <begin position="26"/>
        <end position="241"/>
    </location>
</feature>
<comment type="cofactor">
    <cofactor evidence="1">
        <name>L-ascorbate</name>
        <dbReference type="ChEBI" id="CHEBI:38290"/>
    </cofactor>
</comment>
<dbReference type="InterPro" id="IPR051842">
    <property type="entry name" value="uS12_prolyl_hydroxylase"/>
</dbReference>
<evidence type="ECO:0000313" key="5">
    <source>
        <dbReference type="EMBL" id="QIK78180.1"/>
    </source>
</evidence>
<protein>
    <submittedName>
        <fullName evidence="5">Proline hydroxylase</fullName>
    </submittedName>
</protein>
<dbReference type="SMART" id="SM00702">
    <property type="entry name" value="P4Hc"/>
    <property type="match status" value="1"/>
</dbReference>
<dbReference type="AlphaFoldDB" id="A0A6G7YN56"/>
<evidence type="ECO:0000256" key="1">
    <source>
        <dbReference type="ARBA" id="ARBA00001961"/>
    </source>
</evidence>
<dbReference type="RefSeq" id="WP_166410573.1">
    <property type="nucleotide sequence ID" value="NZ_CP049869.1"/>
</dbReference>
<dbReference type="Pfam" id="PF13661">
    <property type="entry name" value="2OG-FeII_Oxy_4"/>
    <property type="match status" value="1"/>
</dbReference>
<gene>
    <name evidence="5" type="ORF">G7077_03915</name>
</gene>
<dbReference type="InterPro" id="IPR039558">
    <property type="entry name" value="TPA1/OFD1_N"/>
</dbReference>
<dbReference type="GO" id="GO:0031543">
    <property type="term" value="F:peptidyl-proline dioxygenase activity"/>
    <property type="evidence" value="ECO:0007669"/>
    <property type="project" value="TreeGrafter"/>
</dbReference>
<evidence type="ECO:0000256" key="2">
    <source>
        <dbReference type="ARBA" id="ARBA00022964"/>
    </source>
</evidence>
<dbReference type="GO" id="GO:0006449">
    <property type="term" value="P:regulation of translational termination"/>
    <property type="evidence" value="ECO:0007669"/>
    <property type="project" value="TreeGrafter"/>
</dbReference>
<evidence type="ECO:0000313" key="6">
    <source>
        <dbReference type="Proteomes" id="UP000503222"/>
    </source>
</evidence>
<dbReference type="Proteomes" id="UP000503222">
    <property type="component" value="Chromosome"/>
</dbReference>
<accession>A0A6G7YN56</accession>
<dbReference type="PANTHER" id="PTHR12117">
    <property type="entry name" value="HISTONE ACETYLTRANSFERASE COMPLEX"/>
    <property type="match status" value="1"/>
</dbReference>
<dbReference type="GO" id="GO:0005506">
    <property type="term" value="F:iron ion binding"/>
    <property type="evidence" value="ECO:0007669"/>
    <property type="project" value="InterPro"/>
</dbReference>
<dbReference type="PANTHER" id="PTHR12117:SF0">
    <property type="entry name" value="PROLYL 3-HYDROXYLASE OGFOD1"/>
    <property type="match status" value="1"/>
</dbReference>
<proteinExistence type="predicted"/>
<dbReference type="InterPro" id="IPR006620">
    <property type="entry name" value="Pro_4_hyd_alph"/>
</dbReference>
<organism evidence="5 6">
    <name type="scientific">Sphingomonas piscis</name>
    <dbReference type="NCBI Taxonomy" id="2714943"/>
    <lineage>
        <taxon>Bacteria</taxon>
        <taxon>Pseudomonadati</taxon>
        <taxon>Pseudomonadota</taxon>
        <taxon>Alphaproteobacteria</taxon>
        <taxon>Sphingomonadales</taxon>
        <taxon>Sphingomonadaceae</taxon>
        <taxon>Sphingomonas</taxon>
    </lineage>
</organism>
<dbReference type="KEGG" id="spii:G7077_03915"/>
<name>A0A6G7YN56_9SPHN</name>
<dbReference type="EMBL" id="CP049869">
    <property type="protein sequence ID" value="QIK78180.1"/>
    <property type="molecule type" value="Genomic_DNA"/>
</dbReference>
<reference evidence="5 6" key="1">
    <citation type="submission" date="2020-03" db="EMBL/GenBank/DDBJ databases">
        <title>Sphingomonas sp. nov., isolated from fish.</title>
        <authorList>
            <person name="Hyun D.-W."/>
            <person name="Bae J.-W."/>
        </authorList>
    </citation>
    <scope>NUCLEOTIDE SEQUENCE [LARGE SCALE GENOMIC DNA]</scope>
    <source>
        <strain evidence="5 6">HDW15B</strain>
    </source>
</reference>
<keyword evidence="3" id="KW-0560">Oxidoreductase</keyword>
<dbReference type="Gene3D" id="2.60.120.620">
    <property type="entry name" value="q2cbj1_9rhob like domain"/>
    <property type="match status" value="1"/>
</dbReference>
<keyword evidence="2" id="KW-0223">Dioxygenase</keyword>
<evidence type="ECO:0000259" key="4">
    <source>
        <dbReference type="SMART" id="SM00702"/>
    </source>
</evidence>
<keyword evidence="6" id="KW-1185">Reference proteome</keyword>
<dbReference type="GO" id="GO:0005737">
    <property type="term" value="C:cytoplasm"/>
    <property type="evidence" value="ECO:0007669"/>
    <property type="project" value="TreeGrafter"/>
</dbReference>